<evidence type="ECO:0000313" key="2">
    <source>
        <dbReference type="EMBL" id="KAF3540067.1"/>
    </source>
</evidence>
<gene>
    <name evidence="2" type="ORF">F2Q69_00019346</name>
</gene>
<sequence length="95" mass="10192">MVDYGDGGKMMSSGDYRGGGDCHIDGGGDYAVLDLKYVKETILELVVVVVVVTMMVMVTEKVADMDIGRGKMVVERYGYGFDGAHDGGTTVMVKE</sequence>
<keyword evidence="1" id="KW-0472">Membrane</keyword>
<protein>
    <submittedName>
        <fullName evidence="2">Uncharacterized protein</fullName>
    </submittedName>
</protein>
<keyword evidence="1" id="KW-0812">Transmembrane</keyword>
<dbReference type="AlphaFoldDB" id="A0A8S9QD01"/>
<dbReference type="EMBL" id="QGKX02001290">
    <property type="protein sequence ID" value="KAF3540067.1"/>
    <property type="molecule type" value="Genomic_DNA"/>
</dbReference>
<evidence type="ECO:0000313" key="3">
    <source>
        <dbReference type="Proteomes" id="UP000712600"/>
    </source>
</evidence>
<proteinExistence type="predicted"/>
<reference evidence="2" key="1">
    <citation type="submission" date="2019-12" db="EMBL/GenBank/DDBJ databases">
        <title>Genome sequencing and annotation of Brassica cretica.</title>
        <authorList>
            <person name="Studholme D.J."/>
            <person name="Sarris P."/>
        </authorList>
    </citation>
    <scope>NUCLEOTIDE SEQUENCE</scope>
    <source>
        <strain evidence="2">PFS-109/04</strain>
        <tissue evidence="2">Leaf</tissue>
    </source>
</reference>
<keyword evidence="1" id="KW-1133">Transmembrane helix</keyword>
<comment type="caution">
    <text evidence="2">The sequence shown here is derived from an EMBL/GenBank/DDBJ whole genome shotgun (WGS) entry which is preliminary data.</text>
</comment>
<name>A0A8S9QD01_BRACR</name>
<evidence type="ECO:0000256" key="1">
    <source>
        <dbReference type="SAM" id="Phobius"/>
    </source>
</evidence>
<dbReference type="Proteomes" id="UP000712600">
    <property type="component" value="Unassembled WGS sequence"/>
</dbReference>
<feature type="transmembrane region" description="Helical" evidence="1">
    <location>
        <begin position="42"/>
        <end position="63"/>
    </location>
</feature>
<organism evidence="2 3">
    <name type="scientific">Brassica cretica</name>
    <name type="common">Mustard</name>
    <dbReference type="NCBI Taxonomy" id="69181"/>
    <lineage>
        <taxon>Eukaryota</taxon>
        <taxon>Viridiplantae</taxon>
        <taxon>Streptophyta</taxon>
        <taxon>Embryophyta</taxon>
        <taxon>Tracheophyta</taxon>
        <taxon>Spermatophyta</taxon>
        <taxon>Magnoliopsida</taxon>
        <taxon>eudicotyledons</taxon>
        <taxon>Gunneridae</taxon>
        <taxon>Pentapetalae</taxon>
        <taxon>rosids</taxon>
        <taxon>malvids</taxon>
        <taxon>Brassicales</taxon>
        <taxon>Brassicaceae</taxon>
        <taxon>Brassiceae</taxon>
        <taxon>Brassica</taxon>
    </lineage>
</organism>
<accession>A0A8S9QD01</accession>